<comment type="caution">
    <text evidence="1">The sequence shown here is derived from an EMBL/GenBank/DDBJ whole genome shotgun (WGS) entry which is preliminary data.</text>
</comment>
<organism evidence="1 2">
    <name type="scientific">Thelephora ganbajun</name>
    <name type="common">Ganba fungus</name>
    <dbReference type="NCBI Taxonomy" id="370292"/>
    <lineage>
        <taxon>Eukaryota</taxon>
        <taxon>Fungi</taxon>
        <taxon>Dikarya</taxon>
        <taxon>Basidiomycota</taxon>
        <taxon>Agaricomycotina</taxon>
        <taxon>Agaricomycetes</taxon>
        <taxon>Thelephorales</taxon>
        <taxon>Thelephoraceae</taxon>
        <taxon>Thelephora</taxon>
    </lineage>
</organism>
<protein>
    <submittedName>
        <fullName evidence="1">WD40 repeat-like protein</fullName>
    </submittedName>
</protein>
<evidence type="ECO:0000313" key="1">
    <source>
        <dbReference type="EMBL" id="KAF9645066.1"/>
    </source>
</evidence>
<name>A0ACB6Z5Y7_THEGA</name>
<evidence type="ECO:0000313" key="2">
    <source>
        <dbReference type="Proteomes" id="UP000886501"/>
    </source>
</evidence>
<keyword evidence="2" id="KW-1185">Reference proteome</keyword>
<sequence>MENDSTFVAPEGVYSVIEEHRPSTVNPHVTNTNVPPASYPTKLSTILIRYPAHNKASGSQAFAQLLGGGKEKDAKKDKSKTDDAGKDKDKDKDNHLKPPTRERDDGVSLSSSDTQDDGGNASPDLSAGSPPVPDVPNTPAHEHLNTIFSTHSPSNVSGGKKKASTRPKHSIRTTSSTFVSRIQTAEGLAKHLQSRQGEVTYVFYNHLKSFIWTEVGSKVKEPLVRLFFSAYPTCHDVNPATTSPDRMDIIIGFNTGDIIWFDPISNRYCRLNKQGRISSSRCTAVRWVPSSQTLFLVAHVDGTVIVYDRDREDGAFVPQEPTLSSTSISTSTNGSGSLSSSSQGEWNPLDSIFVTLPPWHPVSVANGAGKSDRDKSAKNPVSHWRVSKRSVVDFVFSPDVKYVAAISEDGCLRVIDAMAEQLVDCYASYFGALTAVAWSPDGRFILTGGQDDLITIYSPWEQRVVARCQGHSSFVSGLAFDEIRCDGRTYRFGSVGEDNKFILWDFSSGSLHRPKLITYFQATYHQRLSMASSLSLAVRRRGDSIANLPPGGLVDGKLPPLPHYHPSPSRNEVAVVQPVLVKPFDADLLTDVKFISNAVVTANKGGLIKYWVRPLPTARRVPHHRTSTTHTGPSTSVSKDVDLPPPRQTSGPISLGV</sequence>
<gene>
    <name evidence="1" type="ORF">BDM02DRAFT_3149410</name>
</gene>
<proteinExistence type="predicted"/>
<reference evidence="1" key="2">
    <citation type="journal article" date="2020" name="Nat. Commun.">
        <title>Large-scale genome sequencing of mycorrhizal fungi provides insights into the early evolution of symbiotic traits.</title>
        <authorList>
            <person name="Miyauchi S."/>
            <person name="Kiss E."/>
            <person name="Kuo A."/>
            <person name="Drula E."/>
            <person name="Kohler A."/>
            <person name="Sanchez-Garcia M."/>
            <person name="Morin E."/>
            <person name="Andreopoulos B."/>
            <person name="Barry K.W."/>
            <person name="Bonito G."/>
            <person name="Buee M."/>
            <person name="Carver A."/>
            <person name="Chen C."/>
            <person name="Cichocki N."/>
            <person name="Clum A."/>
            <person name="Culley D."/>
            <person name="Crous P.W."/>
            <person name="Fauchery L."/>
            <person name="Girlanda M."/>
            <person name="Hayes R.D."/>
            <person name="Keri Z."/>
            <person name="LaButti K."/>
            <person name="Lipzen A."/>
            <person name="Lombard V."/>
            <person name="Magnuson J."/>
            <person name="Maillard F."/>
            <person name="Murat C."/>
            <person name="Nolan M."/>
            <person name="Ohm R.A."/>
            <person name="Pangilinan J."/>
            <person name="Pereira M.F."/>
            <person name="Perotto S."/>
            <person name="Peter M."/>
            <person name="Pfister S."/>
            <person name="Riley R."/>
            <person name="Sitrit Y."/>
            <person name="Stielow J.B."/>
            <person name="Szollosi G."/>
            <person name="Zifcakova L."/>
            <person name="Stursova M."/>
            <person name="Spatafora J.W."/>
            <person name="Tedersoo L."/>
            <person name="Vaario L.M."/>
            <person name="Yamada A."/>
            <person name="Yan M."/>
            <person name="Wang P."/>
            <person name="Xu J."/>
            <person name="Bruns T."/>
            <person name="Baldrian P."/>
            <person name="Vilgalys R."/>
            <person name="Dunand C."/>
            <person name="Henrissat B."/>
            <person name="Grigoriev I.V."/>
            <person name="Hibbett D."/>
            <person name="Nagy L.G."/>
            <person name="Martin F.M."/>
        </authorList>
    </citation>
    <scope>NUCLEOTIDE SEQUENCE</scope>
    <source>
        <strain evidence="1">P2</strain>
    </source>
</reference>
<accession>A0ACB6Z5Y7</accession>
<dbReference type="Proteomes" id="UP000886501">
    <property type="component" value="Unassembled WGS sequence"/>
</dbReference>
<reference evidence="1" key="1">
    <citation type="submission" date="2019-10" db="EMBL/GenBank/DDBJ databases">
        <authorList>
            <consortium name="DOE Joint Genome Institute"/>
            <person name="Kuo A."/>
            <person name="Miyauchi S."/>
            <person name="Kiss E."/>
            <person name="Drula E."/>
            <person name="Kohler A."/>
            <person name="Sanchez-Garcia M."/>
            <person name="Andreopoulos B."/>
            <person name="Barry K.W."/>
            <person name="Bonito G."/>
            <person name="Buee M."/>
            <person name="Carver A."/>
            <person name="Chen C."/>
            <person name="Cichocki N."/>
            <person name="Clum A."/>
            <person name="Culley D."/>
            <person name="Crous P.W."/>
            <person name="Fauchery L."/>
            <person name="Girlanda M."/>
            <person name="Hayes R."/>
            <person name="Keri Z."/>
            <person name="Labutti K."/>
            <person name="Lipzen A."/>
            <person name="Lombard V."/>
            <person name="Magnuson J."/>
            <person name="Maillard F."/>
            <person name="Morin E."/>
            <person name="Murat C."/>
            <person name="Nolan M."/>
            <person name="Ohm R."/>
            <person name="Pangilinan J."/>
            <person name="Pereira M."/>
            <person name="Perotto S."/>
            <person name="Peter M."/>
            <person name="Riley R."/>
            <person name="Sitrit Y."/>
            <person name="Stielow B."/>
            <person name="Szollosi G."/>
            <person name="Zifcakova L."/>
            <person name="Stursova M."/>
            <person name="Spatafora J.W."/>
            <person name="Tedersoo L."/>
            <person name="Vaario L.-M."/>
            <person name="Yamada A."/>
            <person name="Yan M."/>
            <person name="Wang P."/>
            <person name="Xu J."/>
            <person name="Bruns T."/>
            <person name="Baldrian P."/>
            <person name="Vilgalys R."/>
            <person name="Henrissat B."/>
            <person name="Grigoriev I.V."/>
            <person name="Hibbett D."/>
            <person name="Nagy L.G."/>
            <person name="Martin F.M."/>
        </authorList>
    </citation>
    <scope>NUCLEOTIDE SEQUENCE</scope>
    <source>
        <strain evidence="1">P2</strain>
    </source>
</reference>
<dbReference type="EMBL" id="MU118105">
    <property type="protein sequence ID" value="KAF9645066.1"/>
    <property type="molecule type" value="Genomic_DNA"/>
</dbReference>